<dbReference type="Proteomes" id="UP001431783">
    <property type="component" value="Unassembled WGS sequence"/>
</dbReference>
<protein>
    <recommendedName>
        <fullName evidence="2">CCHC-type domain-containing protein</fullName>
    </recommendedName>
</protein>
<dbReference type="GO" id="GO:0008270">
    <property type="term" value="F:zinc ion binding"/>
    <property type="evidence" value="ECO:0007669"/>
    <property type="project" value="UniProtKB-KW"/>
</dbReference>
<dbReference type="PROSITE" id="PS50158">
    <property type="entry name" value="ZF_CCHC"/>
    <property type="match status" value="1"/>
</dbReference>
<accession>A0AAW1TH16</accession>
<evidence type="ECO:0000259" key="2">
    <source>
        <dbReference type="PROSITE" id="PS50158"/>
    </source>
</evidence>
<keyword evidence="1" id="KW-0479">Metal-binding</keyword>
<evidence type="ECO:0000313" key="4">
    <source>
        <dbReference type="Proteomes" id="UP001431783"/>
    </source>
</evidence>
<keyword evidence="4" id="KW-1185">Reference proteome</keyword>
<name>A0AAW1TH16_9CUCU</name>
<dbReference type="InterPro" id="IPR001878">
    <property type="entry name" value="Znf_CCHC"/>
</dbReference>
<dbReference type="EMBL" id="JARQZJ010000001">
    <property type="protein sequence ID" value="KAK9869247.1"/>
    <property type="molecule type" value="Genomic_DNA"/>
</dbReference>
<feature type="domain" description="CCHC-type" evidence="2">
    <location>
        <begin position="271"/>
        <end position="284"/>
    </location>
</feature>
<reference evidence="3 4" key="1">
    <citation type="submission" date="2023-03" db="EMBL/GenBank/DDBJ databases">
        <title>Genome insight into feeding habits of ladybird beetles.</title>
        <authorList>
            <person name="Li H.-S."/>
            <person name="Huang Y.-H."/>
            <person name="Pang H."/>
        </authorList>
    </citation>
    <scope>NUCLEOTIDE SEQUENCE [LARGE SCALE GENOMIC DNA]</scope>
    <source>
        <strain evidence="3">SYSU_2023b</strain>
        <tissue evidence="3">Whole body</tissue>
    </source>
</reference>
<proteinExistence type="predicted"/>
<sequence length="508" mass="57411">MEGSSGGASSSPGIFTQLTPTSQRTYNRYFGPGHEILTSPVIISNAELSLLSKEIIQIKSQFQTDTDIIEQAETLSKSIQQLSNNRSQIPDNQNIKEKKKIDFRYPQYSLGPFLVIIESTEQNLGKIHPMNLGKKLHQKGINGIKNISKKGKKRIAIEFTSAKAANQFISQDGLGDPNHEIYIPSRLIASRGVIKDVGNDISEEDVLQADSKVKILGAKRLNRRTVIEKEIKYIPSNTWVLTFEGKMLPNKIAIWGCIRDVTLYVGPVIQCYKCLRYGHTEKNCNGQKKCRNCAEKHDEKECNNSNNPRCIYCESKHSSTDRTCPEFFRQKKINEIIATENISYFEASKIMKKDYISPQLQPQSYPPLNREKSNNSIEESNLISVANRRLLIEKPNISSSYNSIAKKRRTSLPKTIGYDKAAHNNLLIENSSHKFDPSTILLNQNSNINSNLNIILNSLDRDSVSKTEFLKLIELVEYLKGYYNVIESPNMSDEVSMDTTNMDSGDQS</sequence>
<evidence type="ECO:0000256" key="1">
    <source>
        <dbReference type="PROSITE-ProRule" id="PRU00047"/>
    </source>
</evidence>
<comment type="caution">
    <text evidence="3">The sequence shown here is derived from an EMBL/GenBank/DDBJ whole genome shotgun (WGS) entry which is preliminary data.</text>
</comment>
<evidence type="ECO:0000313" key="3">
    <source>
        <dbReference type="EMBL" id="KAK9869247.1"/>
    </source>
</evidence>
<dbReference type="GO" id="GO:0003676">
    <property type="term" value="F:nucleic acid binding"/>
    <property type="evidence" value="ECO:0007669"/>
    <property type="project" value="InterPro"/>
</dbReference>
<dbReference type="AlphaFoldDB" id="A0AAW1TH16"/>
<organism evidence="3 4">
    <name type="scientific">Henosepilachna vigintioctopunctata</name>
    <dbReference type="NCBI Taxonomy" id="420089"/>
    <lineage>
        <taxon>Eukaryota</taxon>
        <taxon>Metazoa</taxon>
        <taxon>Ecdysozoa</taxon>
        <taxon>Arthropoda</taxon>
        <taxon>Hexapoda</taxon>
        <taxon>Insecta</taxon>
        <taxon>Pterygota</taxon>
        <taxon>Neoptera</taxon>
        <taxon>Endopterygota</taxon>
        <taxon>Coleoptera</taxon>
        <taxon>Polyphaga</taxon>
        <taxon>Cucujiformia</taxon>
        <taxon>Coccinelloidea</taxon>
        <taxon>Coccinellidae</taxon>
        <taxon>Epilachninae</taxon>
        <taxon>Epilachnini</taxon>
        <taxon>Henosepilachna</taxon>
    </lineage>
</organism>
<keyword evidence="1" id="KW-0862">Zinc</keyword>
<keyword evidence="1" id="KW-0863">Zinc-finger</keyword>
<gene>
    <name evidence="3" type="ORF">WA026_002997</name>
</gene>